<dbReference type="Proteomes" id="UP000001646">
    <property type="component" value="Unplaced"/>
</dbReference>
<dbReference type="Ensembl" id="ENSACAT00000005629.3">
    <property type="protein sequence ID" value="ENSACAP00000005509.3"/>
    <property type="gene ID" value="ENSACAG00000005613.3"/>
</dbReference>
<gene>
    <name evidence="3" type="primary">CNTROB</name>
</gene>
<feature type="compositionally biased region" description="Polar residues" evidence="2">
    <location>
        <begin position="742"/>
        <end position="756"/>
    </location>
</feature>
<reference evidence="3" key="1">
    <citation type="submission" date="2009-12" db="EMBL/GenBank/DDBJ databases">
        <title>The Genome Sequence of Anolis carolinensis (Green Anole Lizard).</title>
        <authorList>
            <consortium name="The Genome Sequencing Platform"/>
            <person name="Di Palma F."/>
            <person name="Alfoldi J."/>
            <person name="Heiman D."/>
            <person name="Young S."/>
            <person name="Grabherr M."/>
            <person name="Johnson J."/>
            <person name="Lander E.S."/>
            <person name="Lindblad-Toh K."/>
        </authorList>
    </citation>
    <scope>NUCLEOTIDE SEQUENCE [LARGE SCALE GENOMIC DNA]</scope>
    <source>
        <strain evidence="3">JBL SC #1</strain>
    </source>
</reference>
<feature type="region of interest" description="Disordered" evidence="2">
    <location>
        <begin position="491"/>
        <end position="564"/>
    </location>
</feature>
<sequence>MYSLGAAPTELRHISEMENVRCYLQNMLRGSKEAAHGDAVAPGTLERKDDDSFESDSTAALLNARPLQEVSPPGSLMGLEELFPRYTSLRLGQVREPSSYVDSHHLRDSLDKEQARRKHCERHIQTLQHRILELQQQLAVAVSADRKKDSMIKQLDKTLAKVVEGWNRHEAERTTALHRLQAEKEAAEQALGRQKEKVSEMEGRLENALSALNREQQAVKQYYKEKEMLEEEKASVLCDLEAARLQVRDLEGSWDVERRQQEALRATLEEQQQDWAQRERQLEQQRQALEDGSRSQLEMEKAMTQREAQKAADAQRVLASVQSEVQVLGTELEAVRRERDNLKMEISLVKARYEAQKVKLESELKVALEQRVTERLAEVHEESLRQMSAMREQHRKQLLELSSHHEKELANQLAQFKSDLAEREDRQRHLTAEYEHRISKQEEEIRELQVKHRRLEAQRAEMVGQFQAMMQAHWNEALRLFAGSGASFQTCVKPQQQDNPSVADPTVDPEAPSEALKKTQKVDFFENSQRAEDSKVSPWTQAVPLQPVTQRSKSQGPPEAPEKSILDPYQHFLHAFPDVGRLSSEFSHVFNYSLLSPQGFQQLEPQADTTVAGPGLTFHPENFAEHPFTDDTDETLTEGAGIEGQASHRNSSESSFQVPPYDLNHYIRLLWDHSVNESGAQKQEGFSMVRPTETTNKTEFGPSLSYHERSTALWDPAQPSTHSHSATQQCCCPQNQSAFAQNWTSLPNPGTTQSPEAETCPREWDPVSKAGG</sequence>
<feature type="compositionally biased region" description="Basic and acidic residues" evidence="2">
    <location>
        <begin position="515"/>
        <end position="535"/>
    </location>
</feature>
<evidence type="ECO:0000313" key="3">
    <source>
        <dbReference type="Ensembl" id="ENSACAP00000005509.3"/>
    </source>
</evidence>
<dbReference type="GeneTree" id="ENSGT00610000086191"/>
<feature type="compositionally biased region" description="Polar residues" evidence="2">
    <location>
        <begin position="491"/>
        <end position="500"/>
    </location>
</feature>
<accession>H9GAE9</accession>
<keyword evidence="1" id="KW-0175">Coiled coil</keyword>
<evidence type="ECO:0000256" key="2">
    <source>
        <dbReference type="SAM" id="MobiDB-lite"/>
    </source>
</evidence>
<dbReference type="Bgee" id="ENSACAG00000005613">
    <property type="expression patterns" value="Expressed in ovary and 12 other cell types or tissues"/>
</dbReference>
<dbReference type="AlphaFoldDB" id="H9GAE9"/>
<dbReference type="GO" id="GO:1902017">
    <property type="term" value="P:regulation of cilium assembly"/>
    <property type="evidence" value="ECO:0007669"/>
    <property type="project" value="InterPro"/>
</dbReference>
<feature type="coiled-coil region" evidence="1">
    <location>
        <begin position="110"/>
        <end position="144"/>
    </location>
</feature>
<organism evidence="3 4">
    <name type="scientific">Anolis carolinensis</name>
    <name type="common">Green anole</name>
    <name type="synonym">American chameleon</name>
    <dbReference type="NCBI Taxonomy" id="28377"/>
    <lineage>
        <taxon>Eukaryota</taxon>
        <taxon>Metazoa</taxon>
        <taxon>Chordata</taxon>
        <taxon>Craniata</taxon>
        <taxon>Vertebrata</taxon>
        <taxon>Euteleostomi</taxon>
        <taxon>Lepidosauria</taxon>
        <taxon>Squamata</taxon>
        <taxon>Bifurcata</taxon>
        <taxon>Unidentata</taxon>
        <taxon>Episquamata</taxon>
        <taxon>Toxicofera</taxon>
        <taxon>Iguania</taxon>
        <taxon>Dactyloidae</taxon>
        <taxon>Anolis</taxon>
    </lineage>
</organism>
<dbReference type="eggNOG" id="ENOG502QRRG">
    <property type="taxonomic scope" value="Eukaryota"/>
</dbReference>
<reference evidence="3" key="3">
    <citation type="submission" date="2025-09" db="UniProtKB">
        <authorList>
            <consortium name="Ensembl"/>
        </authorList>
    </citation>
    <scope>IDENTIFICATION</scope>
</reference>
<reference evidence="3" key="2">
    <citation type="submission" date="2025-08" db="UniProtKB">
        <authorList>
            <consortium name="Ensembl"/>
        </authorList>
    </citation>
    <scope>IDENTIFICATION</scope>
</reference>
<dbReference type="PANTHER" id="PTHR34439">
    <property type="entry name" value="CENTROBIN"/>
    <property type="match status" value="1"/>
</dbReference>
<proteinExistence type="predicted"/>
<feature type="coiled-coil region" evidence="1">
    <location>
        <begin position="177"/>
        <end position="465"/>
    </location>
</feature>
<evidence type="ECO:0000313" key="4">
    <source>
        <dbReference type="Proteomes" id="UP000001646"/>
    </source>
</evidence>
<dbReference type="HOGENOM" id="CLU_344733_0_0_1"/>
<feature type="region of interest" description="Disordered" evidence="2">
    <location>
        <begin position="742"/>
        <end position="772"/>
    </location>
</feature>
<protein>
    <submittedName>
        <fullName evidence="3">Centrobin, centriole duplication and spindle assembly protein</fullName>
    </submittedName>
</protein>
<dbReference type="GO" id="GO:0007099">
    <property type="term" value="P:centriole replication"/>
    <property type="evidence" value="ECO:0007669"/>
    <property type="project" value="InterPro"/>
</dbReference>
<feature type="region of interest" description="Disordered" evidence="2">
    <location>
        <begin position="34"/>
        <end position="56"/>
    </location>
</feature>
<dbReference type="InterPro" id="IPR038923">
    <property type="entry name" value="Centrobin"/>
</dbReference>
<name>H9GAE9_ANOCA</name>
<evidence type="ECO:0000256" key="1">
    <source>
        <dbReference type="SAM" id="Coils"/>
    </source>
</evidence>
<dbReference type="PANTHER" id="PTHR34439:SF1">
    <property type="entry name" value="CENTROBIN"/>
    <property type="match status" value="1"/>
</dbReference>
<keyword evidence="4" id="KW-1185">Reference proteome</keyword>